<dbReference type="GO" id="GO:0006102">
    <property type="term" value="P:isocitrate metabolic process"/>
    <property type="evidence" value="ECO:0007669"/>
    <property type="project" value="TreeGrafter"/>
</dbReference>
<evidence type="ECO:0000313" key="4">
    <source>
        <dbReference type="EMBL" id="KAF7633046.1"/>
    </source>
</evidence>
<evidence type="ECO:0000259" key="3">
    <source>
        <dbReference type="SMART" id="SM01329"/>
    </source>
</evidence>
<dbReference type="PROSITE" id="PS00470">
    <property type="entry name" value="IDH_IMDH"/>
    <property type="match status" value="1"/>
</dbReference>
<dbReference type="InterPro" id="IPR019818">
    <property type="entry name" value="IsoCit/isopropylmalate_DH_CS"/>
</dbReference>
<keyword evidence="5" id="KW-1185">Reference proteome</keyword>
<gene>
    <name evidence="4" type="ORF">Mgra_00007542</name>
</gene>
<dbReference type="SMART" id="SM01329">
    <property type="entry name" value="Iso_dh"/>
    <property type="match status" value="1"/>
</dbReference>
<dbReference type="AlphaFoldDB" id="A0A8S9ZIB7"/>
<sequence length="399" mass="44162">MFFSSLKFSPTSTSTIKNFYRFKSALTPHSLPKSKTNVKVILSKNKGRYNVTALPGDGIGPEMLAHVKHIFSAVNIPVDFNDVELNSKDPSDEEFEKAIDAIHKTGAALKGNIETKFDNPDFKSWNMELRRRLDLYANVLHCVSVPSIPAKHSDLDLVLIRENTEGEYSGLEHESVPGIIEGLKIVTRHGIERIARYAFDYAVLNNRPNITAIHKANIQKLGDGLFLKVCKEIADTEYKSKGLKFDSLIVDNACMQLVSRPQQFNGGILLMPNLYGNIISNIACGLVGGPGLVSGMNIGEKFAVFETVWNFVFYSPLTCNPPSFQQSICKLTGKDLANPTAFIRASIDMLRYLGLDEYADKMSDALFTALTKQKLHTPDIGGSCHSSDIVEAVIELLEK</sequence>
<dbReference type="GO" id="GO:0016616">
    <property type="term" value="F:oxidoreductase activity, acting on the CH-OH group of donors, NAD or NADP as acceptor"/>
    <property type="evidence" value="ECO:0007669"/>
    <property type="project" value="InterPro"/>
</dbReference>
<evidence type="ECO:0000256" key="1">
    <source>
        <dbReference type="ARBA" id="ARBA00007769"/>
    </source>
</evidence>
<accession>A0A8S9ZIB7</accession>
<name>A0A8S9ZIB7_9BILA</name>
<evidence type="ECO:0000256" key="2">
    <source>
        <dbReference type="ARBA" id="ARBA00022532"/>
    </source>
</evidence>
<dbReference type="Pfam" id="PF00180">
    <property type="entry name" value="Iso_dh"/>
    <property type="match status" value="1"/>
</dbReference>
<dbReference type="GO" id="GO:0005739">
    <property type="term" value="C:mitochondrion"/>
    <property type="evidence" value="ECO:0007669"/>
    <property type="project" value="TreeGrafter"/>
</dbReference>
<dbReference type="InterPro" id="IPR024084">
    <property type="entry name" value="IsoPropMal-DH-like_dom"/>
</dbReference>
<dbReference type="GO" id="GO:0000287">
    <property type="term" value="F:magnesium ion binding"/>
    <property type="evidence" value="ECO:0007669"/>
    <property type="project" value="InterPro"/>
</dbReference>
<dbReference type="PANTHER" id="PTHR11835:SF60">
    <property type="entry name" value="ISOCITRATE DEHYDROGENASE [NAD] SUBUNIT, MITOCHONDRIAL"/>
    <property type="match status" value="1"/>
</dbReference>
<keyword evidence="2" id="KW-0816">Tricarboxylic acid cycle</keyword>
<comment type="caution">
    <text evidence="4">The sequence shown here is derived from an EMBL/GenBank/DDBJ whole genome shotgun (WGS) entry which is preliminary data.</text>
</comment>
<reference evidence="4" key="1">
    <citation type="journal article" date="2020" name="Ecol. Evol.">
        <title>Genome structure and content of the rice root-knot nematode (Meloidogyne graminicola).</title>
        <authorList>
            <person name="Phan N.T."/>
            <person name="Danchin E.G.J."/>
            <person name="Klopp C."/>
            <person name="Perfus-Barbeoch L."/>
            <person name="Kozlowski D.K."/>
            <person name="Koutsovoulos G.D."/>
            <person name="Lopez-Roques C."/>
            <person name="Bouchez O."/>
            <person name="Zahm M."/>
            <person name="Besnard G."/>
            <person name="Bellafiore S."/>
        </authorList>
    </citation>
    <scope>NUCLEOTIDE SEQUENCE</scope>
    <source>
        <strain evidence="4">VN-18</strain>
    </source>
</reference>
<proteinExistence type="inferred from homology"/>
<dbReference type="SUPFAM" id="SSF53659">
    <property type="entry name" value="Isocitrate/Isopropylmalate dehydrogenase-like"/>
    <property type="match status" value="1"/>
</dbReference>
<dbReference type="PANTHER" id="PTHR11835">
    <property type="entry name" value="DECARBOXYLATING DEHYDROGENASES-ISOCITRATE, ISOPROPYLMALATE, TARTRATE"/>
    <property type="match status" value="1"/>
</dbReference>
<comment type="similarity">
    <text evidence="1">Belongs to the isocitrate and isopropylmalate dehydrogenases family.</text>
</comment>
<feature type="domain" description="Isopropylmalate dehydrogenase-like" evidence="3">
    <location>
        <begin position="50"/>
        <end position="393"/>
    </location>
</feature>
<dbReference type="GO" id="GO:0051287">
    <property type="term" value="F:NAD binding"/>
    <property type="evidence" value="ECO:0007669"/>
    <property type="project" value="InterPro"/>
</dbReference>
<organism evidence="4 5">
    <name type="scientific">Meloidogyne graminicola</name>
    <dbReference type="NCBI Taxonomy" id="189291"/>
    <lineage>
        <taxon>Eukaryota</taxon>
        <taxon>Metazoa</taxon>
        <taxon>Ecdysozoa</taxon>
        <taxon>Nematoda</taxon>
        <taxon>Chromadorea</taxon>
        <taxon>Rhabditida</taxon>
        <taxon>Tylenchina</taxon>
        <taxon>Tylenchomorpha</taxon>
        <taxon>Tylenchoidea</taxon>
        <taxon>Meloidogynidae</taxon>
        <taxon>Meloidogyninae</taxon>
        <taxon>Meloidogyne</taxon>
    </lineage>
</organism>
<dbReference type="Proteomes" id="UP000605970">
    <property type="component" value="Unassembled WGS sequence"/>
</dbReference>
<protein>
    <submittedName>
        <fullName evidence="4">Isocitrate dehydrogenase [NAD] subunit, mitochondrial</fullName>
    </submittedName>
</protein>
<dbReference type="EMBL" id="JABEBT010000086">
    <property type="protein sequence ID" value="KAF7633046.1"/>
    <property type="molecule type" value="Genomic_DNA"/>
</dbReference>
<evidence type="ECO:0000313" key="5">
    <source>
        <dbReference type="Proteomes" id="UP000605970"/>
    </source>
</evidence>
<dbReference type="GO" id="GO:0006099">
    <property type="term" value="P:tricarboxylic acid cycle"/>
    <property type="evidence" value="ECO:0007669"/>
    <property type="project" value="UniProtKB-KW"/>
</dbReference>
<dbReference type="OrthoDB" id="10261637at2759"/>
<dbReference type="Gene3D" id="3.40.718.10">
    <property type="entry name" value="Isopropylmalate Dehydrogenase"/>
    <property type="match status" value="1"/>
</dbReference>